<evidence type="ECO:0000313" key="2">
    <source>
        <dbReference type="Proteomes" id="UP000829354"/>
    </source>
</evidence>
<evidence type="ECO:0000313" key="1">
    <source>
        <dbReference type="EMBL" id="UMM41220.1"/>
    </source>
</evidence>
<protein>
    <submittedName>
        <fullName evidence="1">Uncharacterized protein</fullName>
    </submittedName>
</protein>
<accession>A0AAE9FE44</accession>
<organism evidence="1 2">
    <name type="scientific">Caenorhabditis briggsae</name>
    <dbReference type="NCBI Taxonomy" id="6238"/>
    <lineage>
        <taxon>Eukaryota</taxon>
        <taxon>Metazoa</taxon>
        <taxon>Ecdysozoa</taxon>
        <taxon>Nematoda</taxon>
        <taxon>Chromadorea</taxon>
        <taxon>Rhabditida</taxon>
        <taxon>Rhabditina</taxon>
        <taxon>Rhabditomorpha</taxon>
        <taxon>Rhabditoidea</taxon>
        <taxon>Rhabditidae</taxon>
        <taxon>Peloderinae</taxon>
        <taxon>Caenorhabditis</taxon>
    </lineage>
</organism>
<proteinExistence type="predicted"/>
<dbReference type="AlphaFoldDB" id="A0AAE9FE44"/>
<dbReference type="Proteomes" id="UP000829354">
    <property type="component" value="Chromosome X"/>
</dbReference>
<gene>
    <name evidence="1" type="ORF">L5515_017574</name>
</gene>
<name>A0AAE9FE44_CAEBR</name>
<reference evidence="1 2" key="1">
    <citation type="submission" date="2022-04" db="EMBL/GenBank/DDBJ databases">
        <title>Chromosome-level reference genomes for two strains of Caenorhabditis briggsae: an improved platform for comparative genomics.</title>
        <authorList>
            <person name="Stevens L."/>
            <person name="Andersen E."/>
        </authorList>
    </citation>
    <scope>NUCLEOTIDE SEQUENCE [LARGE SCALE GENOMIC DNA]</scope>
    <source>
        <strain evidence="1">VX34</strain>
        <tissue evidence="1">Whole-organism</tissue>
    </source>
</reference>
<keyword evidence="2" id="KW-1185">Reference proteome</keyword>
<dbReference type="EMBL" id="CP092625">
    <property type="protein sequence ID" value="UMM41220.1"/>
    <property type="molecule type" value="Genomic_DNA"/>
</dbReference>
<sequence>MGSTKKNRQAEYGSRDSNTPKVMRTANIFFQDTQFCGMHNSGRVYTDSSQNLLKNGAWLQTRIVLCS</sequence>